<gene>
    <name evidence="9" type="primary">Aste57867_21436</name>
    <name evidence="8" type="ORF">As57867_021367</name>
    <name evidence="9" type="ORF">ASTE57867_21436</name>
</gene>
<dbReference type="InterPro" id="IPR001104">
    <property type="entry name" value="3-oxo-5_a-steroid_4-DH_C"/>
</dbReference>
<dbReference type="PROSITE" id="PS51352">
    <property type="entry name" value="THIOREDOXIN_2"/>
    <property type="match status" value="1"/>
</dbReference>
<dbReference type="SUPFAM" id="SSF52833">
    <property type="entry name" value="Thioredoxin-like"/>
    <property type="match status" value="1"/>
</dbReference>
<feature type="region of interest" description="Disordered" evidence="5">
    <location>
        <begin position="80"/>
        <end position="104"/>
    </location>
</feature>
<evidence type="ECO:0000256" key="1">
    <source>
        <dbReference type="ARBA" id="ARBA00004127"/>
    </source>
</evidence>
<reference evidence="8" key="2">
    <citation type="submission" date="2019-06" db="EMBL/GenBank/DDBJ databases">
        <title>Genomics analysis of Aphanomyces spp. identifies a new class of oomycete effector associated with host adaptation.</title>
        <authorList>
            <person name="Gaulin E."/>
        </authorList>
    </citation>
    <scope>NUCLEOTIDE SEQUENCE</scope>
    <source>
        <strain evidence="8">CBS 578.67</strain>
    </source>
</reference>
<protein>
    <submittedName>
        <fullName evidence="9">Aste57867_21436 protein</fullName>
    </submittedName>
</protein>
<feature type="transmembrane region" description="Helical" evidence="6">
    <location>
        <begin position="424"/>
        <end position="442"/>
    </location>
</feature>
<evidence type="ECO:0000256" key="6">
    <source>
        <dbReference type="SAM" id="Phobius"/>
    </source>
</evidence>
<dbReference type="GO" id="GO:0016095">
    <property type="term" value="P:polyprenol catabolic process"/>
    <property type="evidence" value="ECO:0007669"/>
    <property type="project" value="TreeGrafter"/>
</dbReference>
<reference evidence="9 10" key="1">
    <citation type="submission" date="2019-03" db="EMBL/GenBank/DDBJ databases">
        <authorList>
            <person name="Gaulin E."/>
            <person name="Dumas B."/>
        </authorList>
    </citation>
    <scope>NUCLEOTIDE SEQUENCE [LARGE SCALE GENOMIC DNA]</scope>
    <source>
        <strain evidence="9">CBS 568.67</strain>
    </source>
</reference>
<feature type="domain" description="Thioredoxin" evidence="7">
    <location>
        <begin position="251"/>
        <end position="379"/>
    </location>
</feature>
<evidence type="ECO:0000256" key="3">
    <source>
        <dbReference type="ARBA" id="ARBA00022989"/>
    </source>
</evidence>
<feature type="transmembrane region" description="Helical" evidence="6">
    <location>
        <begin position="560"/>
        <end position="579"/>
    </location>
</feature>
<keyword evidence="10" id="KW-1185">Reference proteome</keyword>
<accession>A0A485LJL5</accession>
<evidence type="ECO:0000259" key="7">
    <source>
        <dbReference type="PROSITE" id="PS51352"/>
    </source>
</evidence>
<dbReference type="Proteomes" id="UP000332933">
    <property type="component" value="Unassembled WGS sequence"/>
</dbReference>
<dbReference type="GO" id="GO:0003865">
    <property type="term" value="F:3-oxo-5-alpha-steroid 4-dehydrogenase activity"/>
    <property type="evidence" value="ECO:0007669"/>
    <property type="project" value="TreeGrafter"/>
</dbReference>
<keyword evidence="3 6" id="KW-1133">Transmembrane helix</keyword>
<evidence type="ECO:0000256" key="2">
    <source>
        <dbReference type="ARBA" id="ARBA00022692"/>
    </source>
</evidence>
<dbReference type="PANTHER" id="PTHR14624">
    <property type="entry name" value="DFG10 PROTEIN"/>
    <property type="match status" value="1"/>
</dbReference>
<comment type="subcellular location">
    <subcellularLocation>
        <location evidence="1">Endomembrane system</location>
        <topology evidence="1">Multi-pass membrane protein</topology>
    </subcellularLocation>
</comment>
<proteinExistence type="predicted"/>
<evidence type="ECO:0000256" key="4">
    <source>
        <dbReference type="ARBA" id="ARBA00023136"/>
    </source>
</evidence>
<dbReference type="InterPro" id="IPR013766">
    <property type="entry name" value="Thioredoxin_domain"/>
</dbReference>
<feature type="transmembrane region" description="Helical" evidence="6">
    <location>
        <begin position="620"/>
        <end position="639"/>
    </location>
</feature>
<evidence type="ECO:0000256" key="5">
    <source>
        <dbReference type="SAM" id="MobiDB-lite"/>
    </source>
</evidence>
<dbReference type="GO" id="GO:0006488">
    <property type="term" value="P:dolichol-linked oligosaccharide biosynthetic process"/>
    <property type="evidence" value="ECO:0007669"/>
    <property type="project" value="InterPro"/>
</dbReference>
<name>A0A485LJL5_9STRA</name>
<dbReference type="Gene3D" id="3.40.30.10">
    <property type="entry name" value="Glutaredoxin"/>
    <property type="match status" value="1"/>
</dbReference>
<dbReference type="InterPro" id="IPR039698">
    <property type="entry name" value="Dfg10/SRD5A3"/>
</dbReference>
<dbReference type="AlphaFoldDB" id="A0A485LJL5"/>
<dbReference type="Pfam" id="PF00085">
    <property type="entry name" value="Thioredoxin"/>
    <property type="match status" value="1"/>
</dbReference>
<dbReference type="OrthoDB" id="541710at2759"/>
<dbReference type="CDD" id="cd02961">
    <property type="entry name" value="PDI_a_family"/>
    <property type="match status" value="1"/>
</dbReference>
<sequence length="687" mass="75476">MKRSKRAASASPPRGPAPPPPPPQRQIPPGEAEDNMRIVQQVIDQGRAAEATLVLMISLCRHFNINVEEVLQPILNHPTADAEDESAPSGDEGSAAGEDEPGTDEERVVVYWGRRIHTDHGGIMAQGRSFPLSYAWQLTAWLATEIPVETCAVQACETSGRESSAVLKQSPGDDIDNLCEYVEFTSWTLKCLVGMENWILVCKAAKVEIRIRIRQSPALIGQMSLGNMISRALIVCVAALVAVVVHGSSGEASVDTAPLFEENDPNVVILTDNNFNALVRDATNGVPWLILFHHSSSLHCKIIAPIYQDVAVTLNSLGGIIHVGAINCKDSDQCALSNIHGFPTISLWHFNQTGNVEHKRVLGAHTKPELLRLVLQFFQDREFNATGVWPIDTPPCPPPHYMQSLLRQAVRVHTPLLNAILRSIWIVLSTVAAGSTIIPFLRHLSLHGRMQSSSSIFQVSKRWFGWFYLVGWVWNAFVFACATPWGPITPFATPSGPTCLVLVLQQCHLFRRMMESFAITQFGASTMHVSVLALGMGHYILVSLSIVLDDGAARSMSYTPLDMALVAAGVVLFVVASIHQTKCNAVLALLKQSHEPKTDDGSSSSSRRRYGLPTGDWFKWIWSPLYLAEILIYLSFALVTQGRNHNLLFAVLWVAVNQTISAARAKAWYETTFPAAAPRAALVPCLW</sequence>
<evidence type="ECO:0000313" key="10">
    <source>
        <dbReference type="Proteomes" id="UP000332933"/>
    </source>
</evidence>
<feature type="compositionally biased region" description="Pro residues" evidence="5">
    <location>
        <begin position="13"/>
        <end position="26"/>
    </location>
</feature>
<dbReference type="EMBL" id="VJMH01006975">
    <property type="protein sequence ID" value="KAF0686773.1"/>
    <property type="molecule type" value="Genomic_DNA"/>
</dbReference>
<evidence type="ECO:0000313" key="9">
    <source>
        <dbReference type="EMBL" id="VFT98107.1"/>
    </source>
</evidence>
<feature type="transmembrane region" description="Helical" evidence="6">
    <location>
        <begin position="463"/>
        <end position="485"/>
    </location>
</feature>
<dbReference type="InterPro" id="IPR036249">
    <property type="entry name" value="Thioredoxin-like_sf"/>
</dbReference>
<evidence type="ECO:0000313" key="8">
    <source>
        <dbReference type="EMBL" id="KAF0686773.1"/>
    </source>
</evidence>
<feature type="transmembrane region" description="Helical" evidence="6">
    <location>
        <begin position="527"/>
        <end position="548"/>
    </location>
</feature>
<dbReference type="PANTHER" id="PTHR14624:SF0">
    <property type="entry name" value="POLYPRENOL REDUCTASE"/>
    <property type="match status" value="1"/>
</dbReference>
<keyword evidence="4 6" id="KW-0472">Membrane</keyword>
<keyword evidence="2 6" id="KW-0812">Transmembrane</keyword>
<organism evidence="9 10">
    <name type="scientific">Aphanomyces stellatus</name>
    <dbReference type="NCBI Taxonomy" id="120398"/>
    <lineage>
        <taxon>Eukaryota</taxon>
        <taxon>Sar</taxon>
        <taxon>Stramenopiles</taxon>
        <taxon>Oomycota</taxon>
        <taxon>Saprolegniomycetes</taxon>
        <taxon>Saprolegniales</taxon>
        <taxon>Verrucalvaceae</taxon>
        <taxon>Aphanomyces</taxon>
    </lineage>
</organism>
<dbReference type="EMBL" id="CAADRA010007001">
    <property type="protein sequence ID" value="VFT98107.1"/>
    <property type="molecule type" value="Genomic_DNA"/>
</dbReference>
<dbReference type="GO" id="GO:0005783">
    <property type="term" value="C:endoplasmic reticulum"/>
    <property type="evidence" value="ECO:0007669"/>
    <property type="project" value="TreeGrafter"/>
</dbReference>
<dbReference type="Pfam" id="PF02544">
    <property type="entry name" value="Steroid_dh"/>
    <property type="match status" value="1"/>
</dbReference>
<dbReference type="PROSITE" id="PS50244">
    <property type="entry name" value="S5A_REDUCTASE"/>
    <property type="match status" value="1"/>
</dbReference>
<feature type="region of interest" description="Disordered" evidence="5">
    <location>
        <begin position="1"/>
        <end position="30"/>
    </location>
</feature>